<evidence type="ECO:0008006" key="3">
    <source>
        <dbReference type="Google" id="ProtNLM"/>
    </source>
</evidence>
<evidence type="ECO:0000313" key="2">
    <source>
        <dbReference type="Proteomes" id="UP001501570"/>
    </source>
</evidence>
<name>A0ABP9RKZ8_9ACTN</name>
<proteinExistence type="predicted"/>
<accession>A0ABP9RKZ8</accession>
<organism evidence="1 2">
    <name type="scientific">Rugosimonospora acidiphila</name>
    <dbReference type="NCBI Taxonomy" id="556531"/>
    <lineage>
        <taxon>Bacteria</taxon>
        <taxon>Bacillati</taxon>
        <taxon>Actinomycetota</taxon>
        <taxon>Actinomycetes</taxon>
        <taxon>Micromonosporales</taxon>
        <taxon>Micromonosporaceae</taxon>
        <taxon>Rugosimonospora</taxon>
    </lineage>
</organism>
<dbReference type="RefSeq" id="WP_345626076.1">
    <property type="nucleotide sequence ID" value="NZ_BAABJQ010000002.1"/>
</dbReference>
<sequence>MTRVRTLIVFSVVAAVAAGAVLTQRWWHNHPPYRPSALHASATLRPVTNEQAQAFLGPAVNAPLIGTGGQLIAGEVRWRRPPRSVGYFSLYVIDERTHAKPSYITTGSAGVAVGSSPWDTKVAARYSWLRGAGATYRDGSWWETGEDLSVLVASGATTVTFVAVFPSADSGDPARRTDAAAPVDVSHLLVGLVFVGDDGQLYWPQRLHG</sequence>
<keyword evidence="2" id="KW-1185">Reference proteome</keyword>
<protein>
    <recommendedName>
        <fullName evidence="3">SURF1-like protein</fullName>
    </recommendedName>
</protein>
<evidence type="ECO:0000313" key="1">
    <source>
        <dbReference type="EMBL" id="GAA5178956.1"/>
    </source>
</evidence>
<reference evidence="2" key="1">
    <citation type="journal article" date="2019" name="Int. J. Syst. Evol. Microbiol.">
        <title>The Global Catalogue of Microorganisms (GCM) 10K type strain sequencing project: providing services to taxonomists for standard genome sequencing and annotation.</title>
        <authorList>
            <consortium name="The Broad Institute Genomics Platform"/>
            <consortium name="The Broad Institute Genome Sequencing Center for Infectious Disease"/>
            <person name="Wu L."/>
            <person name="Ma J."/>
        </authorList>
    </citation>
    <scope>NUCLEOTIDE SEQUENCE [LARGE SCALE GENOMIC DNA]</scope>
    <source>
        <strain evidence="2">JCM 18304</strain>
    </source>
</reference>
<gene>
    <name evidence="1" type="ORF">GCM10023322_07410</name>
</gene>
<dbReference type="Proteomes" id="UP001501570">
    <property type="component" value="Unassembled WGS sequence"/>
</dbReference>
<comment type="caution">
    <text evidence="1">The sequence shown here is derived from an EMBL/GenBank/DDBJ whole genome shotgun (WGS) entry which is preliminary data.</text>
</comment>
<dbReference type="EMBL" id="BAABJQ010000002">
    <property type="protein sequence ID" value="GAA5178956.1"/>
    <property type="molecule type" value="Genomic_DNA"/>
</dbReference>